<accession>A0A3S5AER5</accession>
<feature type="compositionally biased region" description="Basic and acidic residues" evidence="1">
    <location>
        <begin position="61"/>
        <end position="74"/>
    </location>
</feature>
<gene>
    <name evidence="2" type="ORF">PXEA_LOCUS15536</name>
</gene>
<name>A0A3S5AER5_9PLAT</name>
<evidence type="ECO:0000256" key="1">
    <source>
        <dbReference type="SAM" id="MobiDB-lite"/>
    </source>
</evidence>
<feature type="region of interest" description="Disordered" evidence="1">
    <location>
        <begin position="52"/>
        <end position="74"/>
    </location>
</feature>
<keyword evidence="3" id="KW-1185">Reference proteome</keyword>
<dbReference type="Proteomes" id="UP000784294">
    <property type="component" value="Unassembled WGS sequence"/>
</dbReference>
<protein>
    <submittedName>
        <fullName evidence="2">Uncharacterized protein</fullName>
    </submittedName>
</protein>
<dbReference type="EMBL" id="CAAALY010054675">
    <property type="protein sequence ID" value="VEL22096.1"/>
    <property type="molecule type" value="Genomic_DNA"/>
</dbReference>
<feature type="region of interest" description="Disordered" evidence="1">
    <location>
        <begin position="1"/>
        <end position="37"/>
    </location>
</feature>
<reference evidence="2" key="1">
    <citation type="submission" date="2018-11" db="EMBL/GenBank/DDBJ databases">
        <authorList>
            <consortium name="Pathogen Informatics"/>
        </authorList>
    </citation>
    <scope>NUCLEOTIDE SEQUENCE</scope>
</reference>
<organism evidence="2 3">
    <name type="scientific">Protopolystoma xenopodis</name>
    <dbReference type="NCBI Taxonomy" id="117903"/>
    <lineage>
        <taxon>Eukaryota</taxon>
        <taxon>Metazoa</taxon>
        <taxon>Spiralia</taxon>
        <taxon>Lophotrochozoa</taxon>
        <taxon>Platyhelminthes</taxon>
        <taxon>Monogenea</taxon>
        <taxon>Polyopisthocotylea</taxon>
        <taxon>Polystomatidea</taxon>
        <taxon>Polystomatidae</taxon>
        <taxon>Protopolystoma</taxon>
    </lineage>
</organism>
<sequence>MSRAENFRPPTSPQLRKCHSEHLPSLQNRPSCYTSGGPGQLYRVNVVWPRGSSDTMVGIGTDRRGRGVTHNHSDADESCVCSGSYDGGVGNVAGGHAGDNDVSGGTYCEH</sequence>
<comment type="caution">
    <text evidence="2">The sequence shown here is derived from an EMBL/GenBank/DDBJ whole genome shotgun (WGS) entry which is preliminary data.</text>
</comment>
<feature type="compositionally biased region" description="Polar residues" evidence="1">
    <location>
        <begin position="25"/>
        <end position="34"/>
    </location>
</feature>
<evidence type="ECO:0000313" key="3">
    <source>
        <dbReference type="Proteomes" id="UP000784294"/>
    </source>
</evidence>
<evidence type="ECO:0000313" key="2">
    <source>
        <dbReference type="EMBL" id="VEL22096.1"/>
    </source>
</evidence>
<proteinExistence type="predicted"/>
<dbReference type="AlphaFoldDB" id="A0A3S5AER5"/>